<reference evidence="1 2" key="1">
    <citation type="submission" date="2010-08" db="EMBL/GenBank/DDBJ databases">
        <authorList>
            <person name="Durkin A.S."/>
            <person name="Madupu R."/>
            <person name="Torralba M."/>
            <person name="Gillis M."/>
            <person name="Methe B."/>
            <person name="Sutton G."/>
            <person name="Nelson K.E."/>
        </authorList>
    </citation>
    <scope>NUCLEOTIDE SEQUENCE [LARGE SCALE GENOMIC DNA]</scope>
    <source>
        <strain evidence="1 2">PB189-T1-4</strain>
    </source>
</reference>
<evidence type="ECO:0000313" key="1">
    <source>
        <dbReference type="EMBL" id="EFL44307.1"/>
    </source>
</evidence>
<evidence type="ECO:0000313" key="2">
    <source>
        <dbReference type="Proteomes" id="UP000004431"/>
    </source>
</evidence>
<dbReference type="Proteomes" id="UP000004431">
    <property type="component" value="Unassembled WGS sequence"/>
</dbReference>
<dbReference type="EMBL" id="AEDQ01000017">
    <property type="protein sequence ID" value="EFL44307.1"/>
    <property type="molecule type" value="Genomic_DNA"/>
</dbReference>
<organism evidence="1 2">
    <name type="scientific">Fannyhessea vaginae PB189-T1-4</name>
    <dbReference type="NCBI Taxonomy" id="866774"/>
    <lineage>
        <taxon>Bacteria</taxon>
        <taxon>Bacillati</taxon>
        <taxon>Actinomycetota</taxon>
        <taxon>Coriobacteriia</taxon>
        <taxon>Coriobacteriales</taxon>
        <taxon>Atopobiaceae</taxon>
        <taxon>Fannyhessea</taxon>
    </lineage>
</organism>
<sequence length="37" mass="4387">MFSSCWRHGVHEGMYNLYASRACMQCSFYSVVPFLYD</sequence>
<accession>A0ABN0B0Q5</accession>
<protein>
    <submittedName>
        <fullName evidence="1">Uncharacterized protein</fullName>
    </submittedName>
</protein>
<comment type="caution">
    <text evidence="1">The sequence shown here is derived from an EMBL/GenBank/DDBJ whole genome shotgun (WGS) entry which is preliminary data.</text>
</comment>
<name>A0ABN0B0Q5_9ACTN</name>
<keyword evidence="2" id="KW-1185">Reference proteome</keyword>
<proteinExistence type="predicted"/>
<gene>
    <name evidence="1" type="ORF">HMPREF9248_0958</name>
</gene>